<sequence>MEISKIRILVTRAGEMQGPTIVDLAYVDGIPYAVFEWENKEGSDPFPLYKVRLDPRGLMQLPPNENSNLKYQYRLSVEDPRPFF</sequence>
<dbReference type="RefSeq" id="WP_269316020.1">
    <property type="nucleotide sequence ID" value="NZ_CP098251.1"/>
</dbReference>
<organism evidence="1">
    <name type="scientific">Oxalobacter aliiformigenes</name>
    <dbReference type="NCBI Taxonomy" id="2946593"/>
    <lineage>
        <taxon>Bacteria</taxon>
        <taxon>Pseudomonadati</taxon>
        <taxon>Pseudomonadota</taxon>
        <taxon>Betaproteobacteria</taxon>
        <taxon>Burkholderiales</taxon>
        <taxon>Oxalobacteraceae</taxon>
        <taxon>Oxalobacter</taxon>
    </lineage>
</organism>
<proteinExistence type="predicted"/>
<reference evidence="1" key="1">
    <citation type="journal article" date="2022" name="Front. Microbiol.">
        <title>New perspectives on an old grouping: The genomic and phenotypic variability of Oxalobacter formigenes and the implications for calcium oxalate stone prevention.</title>
        <authorList>
            <person name="Chmiel J.A."/>
            <person name="Carr C."/>
            <person name="Stuivenberg G.A."/>
            <person name="Venema R."/>
            <person name="Chanyi R.M."/>
            <person name="Al K.F."/>
            <person name="Giguere D."/>
            <person name="Say H."/>
            <person name="Akouris P.P."/>
            <person name="Dominguez Romero S.A."/>
            <person name="Kwong A."/>
            <person name="Tai V."/>
            <person name="Koval S.F."/>
            <person name="Razvi H."/>
            <person name="Bjazevic J."/>
            <person name="Burton J.P."/>
        </authorList>
    </citation>
    <scope>NUCLEOTIDE SEQUENCE</scope>
    <source>
        <strain evidence="1">OxK</strain>
    </source>
</reference>
<dbReference type="EMBL" id="CP098251">
    <property type="protein sequence ID" value="WAV91353.1"/>
    <property type="molecule type" value="Genomic_DNA"/>
</dbReference>
<protein>
    <submittedName>
        <fullName evidence="1">Uncharacterized protein</fullName>
    </submittedName>
</protein>
<dbReference type="Proteomes" id="UP001164819">
    <property type="component" value="Chromosome"/>
</dbReference>
<name>A0A9E9LC07_9BURK</name>
<accession>A0A9E9LC07</accession>
<dbReference type="AlphaFoldDB" id="A0A9E9LC07"/>
<evidence type="ECO:0000313" key="1">
    <source>
        <dbReference type="EMBL" id="WAV91353.1"/>
    </source>
</evidence>
<gene>
    <name evidence="1" type="ORF">NB646_00885</name>
</gene>